<keyword evidence="3" id="KW-1185">Reference proteome</keyword>
<evidence type="ECO:0000313" key="2">
    <source>
        <dbReference type="EMBL" id="CDW83038.1"/>
    </source>
</evidence>
<evidence type="ECO:0000313" key="3">
    <source>
        <dbReference type="Proteomes" id="UP000039865"/>
    </source>
</evidence>
<reference evidence="2 3" key="1">
    <citation type="submission" date="2014-06" db="EMBL/GenBank/DDBJ databases">
        <authorList>
            <person name="Swart Estienne"/>
        </authorList>
    </citation>
    <scope>NUCLEOTIDE SEQUENCE [LARGE SCALE GENOMIC DNA]</scope>
    <source>
        <strain evidence="2 3">130c</strain>
    </source>
</reference>
<dbReference type="InParanoid" id="A0A078AQ18"/>
<gene>
    <name evidence="2" type="primary">Contig7191.g7697</name>
    <name evidence="2" type="ORF">STYLEM_12077</name>
</gene>
<dbReference type="EMBL" id="CCKQ01011467">
    <property type="protein sequence ID" value="CDW83038.1"/>
    <property type="molecule type" value="Genomic_DNA"/>
</dbReference>
<name>A0A078AQ18_STYLE</name>
<sequence length="634" mass="75127">MKNQSHLQRGRQYFSQNTLILSLDQQKFTIQIGQNFIFKLNAKNDGQCNLNRGNKSLKTFKQNFLKAAKLKRIHQNENSIRQSEDTKQSTKQSSQIINNQHHVTTMSLNKQILFKRKAKPLIEIDDETRMMLNQDQERILDVAKNFKHNEIKDKLQELLDKSQIQSSLDTQIYRHGKEKENLEQQKAKTIQAQAKIRQFYQRQKDNKSFEQFSQKPKEPSVAKMLIAGNEAYVGDMIEGIRKKIGFYNRKQQNMSNLINLCINKQSHSKSFTDLKQSRQDNTSPPINKHYANLGFTQDDSFQLNDDSSKVSPTKKDSTLAYEQIEKVVDRVNLTFEKRQQQVQNLQEIMRKKVEIRPNQDLMKMQQLLNTLNQIETEQERQMQKPPINILEDSQQNSILQKDFFQSLAKDKKTWEVLIKDDDFEELVQDMSSHYGYHPEIINEDNLYEKSRKYGYFMRKKKQQQNAIHNLEHGNADLNDNKTQIGVKDLMKDTRMVERYSRYLNRCLFMNKDPFMKKKHQSYLLRNQPKQGENFFERMDRDQIVREFRKQSLIQPQESSSKSKDEMARRSRVQSSRIQTRNDAAKMTFNSLNESRKKQRHTLKVESLINKNLFMKIFEVPSQKNDNNEDLNNSL</sequence>
<organism evidence="2 3">
    <name type="scientific">Stylonychia lemnae</name>
    <name type="common">Ciliate</name>
    <dbReference type="NCBI Taxonomy" id="5949"/>
    <lineage>
        <taxon>Eukaryota</taxon>
        <taxon>Sar</taxon>
        <taxon>Alveolata</taxon>
        <taxon>Ciliophora</taxon>
        <taxon>Intramacronucleata</taxon>
        <taxon>Spirotrichea</taxon>
        <taxon>Stichotrichia</taxon>
        <taxon>Sporadotrichida</taxon>
        <taxon>Oxytrichidae</taxon>
        <taxon>Stylonychinae</taxon>
        <taxon>Stylonychia</taxon>
    </lineage>
</organism>
<feature type="compositionally biased region" description="Polar residues" evidence="1">
    <location>
        <begin position="572"/>
        <end position="584"/>
    </location>
</feature>
<dbReference type="AlphaFoldDB" id="A0A078AQ18"/>
<dbReference type="Proteomes" id="UP000039865">
    <property type="component" value="Unassembled WGS sequence"/>
</dbReference>
<feature type="region of interest" description="Disordered" evidence="1">
    <location>
        <begin position="75"/>
        <end position="96"/>
    </location>
</feature>
<proteinExistence type="predicted"/>
<accession>A0A078AQ18</accession>
<evidence type="ECO:0000256" key="1">
    <source>
        <dbReference type="SAM" id="MobiDB-lite"/>
    </source>
</evidence>
<feature type="region of interest" description="Disordered" evidence="1">
    <location>
        <begin position="547"/>
        <end position="584"/>
    </location>
</feature>
<protein>
    <submittedName>
        <fullName evidence="2">Uncharacterized protein</fullName>
    </submittedName>
</protein>